<feature type="domain" description="Nudix hydrolase" evidence="2">
    <location>
        <begin position="36"/>
        <end position="161"/>
    </location>
</feature>
<dbReference type="Pfam" id="PF00293">
    <property type="entry name" value="NUDIX"/>
    <property type="match status" value="1"/>
</dbReference>
<dbReference type="AlphaFoldDB" id="A0A7K1FH99"/>
<evidence type="ECO:0000259" key="2">
    <source>
        <dbReference type="PROSITE" id="PS51462"/>
    </source>
</evidence>
<comment type="caution">
    <text evidence="3">The sequence shown here is derived from an EMBL/GenBank/DDBJ whole genome shotgun (WGS) entry which is preliminary data.</text>
</comment>
<dbReference type="GO" id="GO:0016787">
    <property type="term" value="F:hydrolase activity"/>
    <property type="evidence" value="ECO:0007669"/>
    <property type="project" value="UniProtKB-KW"/>
</dbReference>
<dbReference type="SUPFAM" id="SSF55811">
    <property type="entry name" value="Nudix"/>
    <property type="match status" value="1"/>
</dbReference>
<evidence type="ECO:0000313" key="4">
    <source>
        <dbReference type="Proteomes" id="UP000460221"/>
    </source>
</evidence>
<dbReference type="InterPro" id="IPR000086">
    <property type="entry name" value="NUDIX_hydrolase_dom"/>
</dbReference>
<name>A0A7K1FH99_9ACTN</name>
<evidence type="ECO:0000313" key="3">
    <source>
        <dbReference type="EMBL" id="MTD12663.1"/>
    </source>
</evidence>
<dbReference type="EMBL" id="WLYK01000001">
    <property type="protein sequence ID" value="MTD12663.1"/>
    <property type="molecule type" value="Genomic_DNA"/>
</dbReference>
<sequence length="162" mass="17286">MPSALHSLKSTARTVAYSAFGKLPPRVRRGLVGVLTPSFTVGALAILHDGDKILFVRQLHRPGLALPGGLLKKGESARTGLARELSEEIGVDPTGLAPAPDTAHVDPAKKRVDLIWLLPTDRQQVEVATGSEVLSYEWRTAADGELTPQTKEILAGIASRLP</sequence>
<dbReference type="RefSeq" id="WP_154766689.1">
    <property type="nucleotide sequence ID" value="NZ_WLYK01000001.1"/>
</dbReference>
<evidence type="ECO:0000256" key="1">
    <source>
        <dbReference type="ARBA" id="ARBA00022801"/>
    </source>
</evidence>
<organism evidence="3 4">
    <name type="scientific">Nakamurella alba</name>
    <dbReference type="NCBI Taxonomy" id="2665158"/>
    <lineage>
        <taxon>Bacteria</taxon>
        <taxon>Bacillati</taxon>
        <taxon>Actinomycetota</taxon>
        <taxon>Actinomycetes</taxon>
        <taxon>Nakamurellales</taxon>
        <taxon>Nakamurellaceae</taxon>
        <taxon>Nakamurella</taxon>
    </lineage>
</organism>
<proteinExistence type="predicted"/>
<accession>A0A7K1FH99</accession>
<protein>
    <submittedName>
        <fullName evidence="3">NUDIX domain-containing protein</fullName>
    </submittedName>
</protein>
<gene>
    <name evidence="3" type="ORF">GIS00_01720</name>
</gene>
<keyword evidence="1" id="KW-0378">Hydrolase</keyword>
<keyword evidence="4" id="KW-1185">Reference proteome</keyword>
<dbReference type="InterPro" id="IPR015797">
    <property type="entry name" value="NUDIX_hydrolase-like_dom_sf"/>
</dbReference>
<dbReference type="PROSITE" id="PS00893">
    <property type="entry name" value="NUDIX_BOX"/>
    <property type="match status" value="1"/>
</dbReference>
<dbReference type="InterPro" id="IPR020084">
    <property type="entry name" value="NUDIX_hydrolase_CS"/>
</dbReference>
<reference evidence="3 4" key="1">
    <citation type="submission" date="2019-11" db="EMBL/GenBank/DDBJ databases">
        <authorList>
            <person name="Jiang L.-Q."/>
        </authorList>
    </citation>
    <scope>NUCLEOTIDE SEQUENCE [LARGE SCALE GENOMIC DNA]</scope>
    <source>
        <strain evidence="3 4">YIM 132087</strain>
    </source>
</reference>
<dbReference type="PROSITE" id="PS51462">
    <property type="entry name" value="NUDIX"/>
    <property type="match status" value="1"/>
</dbReference>
<dbReference type="Proteomes" id="UP000460221">
    <property type="component" value="Unassembled WGS sequence"/>
</dbReference>
<dbReference type="Gene3D" id="3.90.79.10">
    <property type="entry name" value="Nucleoside Triphosphate Pyrophosphohydrolase"/>
    <property type="match status" value="1"/>
</dbReference>